<keyword evidence="1 2" id="KW-0378">Hydrolase</keyword>
<dbReference type="RefSeq" id="WP_044823014.1">
    <property type="nucleotide sequence ID" value="NZ_CP009687.1"/>
</dbReference>
<dbReference type="Gene3D" id="3.40.50.10890">
    <property type="match status" value="1"/>
</dbReference>
<reference evidence="2 3" key="1">
    <citation type="submission" date="2014-10" db="EMBL/GenBank/DDBJ databases">
        <title>Genome sequence of Clostridium aceticum DSM 1496.</title>
        <authorList>
            <person name="Poehlein A."/>
            <person name="Schiel-Bengelsdorf B."/>
            <person name="Gottschalk G."/>
            <person name="Duerre P."/>
            <person name="Daniel R."/>
        </authorList>
    </citation>
    <scope>NUCLEOTIDE SEQUENCE [LARGE SCALE GENOMIC DNA]</scope>
    <source>
        <strain evidence="2 3">DSM 1496</strain>
    </source>
</reference>
<dbReference type="EMBL" id="CP009687">
    <property type="protein sequence ID" value="AKL94148.1"/>
    <property type="molecule type" value="Genomic_DNA"/>
</dbReference>
<evidence type="ECO:0000256" key="1">
    <source>
        <dbReference type="ARBA" id="ARBA00022801"/>
    </source>
</evidence>
<dbReference type="SMART" id="SM01027">
    <property type="entry name" value="Beta-Casp"/>
    <property type="match status" value="1"/>
</dbReference>
<dbReference type="PANTHER" id="PTHR11203:SF37">
    <property type="entry name" value="INTEGRATOR COMPLEX SUBUNIT 11"/>
    <property type="match status" value="1"/>
</dbReference>
<dbReference type="InterPro" id="IPR050698">
    <property type="entry name" value="MBL"/>
</dbReference>
<dbReference type="InterPro" id="IPR011108">
    <property type="entry name" value="RMMBL"/>
</dbReference>
<keyword evidence="3" id="KW-1185">Reference proteome</keyword>
<dbReference type="PATRIC" id="fig|84022.5.peg.1451"/>
<dbReference type="GO" id="GO:0016787">
    <property type="term" value="F:hydrolase activity"/>
    <property type="evidence" value="ECO:0007669"/>
    <property type="project" value="UniProtKB-KW"/>
</dbReference>
<dbReference type="PANTHER" id="PTHR11203">
    <property type="entry name" value="CLEAVAGE AND POLYADENYLATION SPECIFICITY FACTOR FAMILY MEMBER"/>
    <property type="match status" value="1"/>
</dbReference>
<dbReference type="OrthoDB" id="9803916at2"/>
<dbReference type="InterPro" id="IPR001279">
    <property type="entry name" value="Metallo-B-lactamas"/>
</dbReference>
<dbReference type="STRING" id="84022.CACET_c06380"/>
<evidence type="ECO:0000313" key="2">
    <source>
        <dbReference type="EMBL" id="AKL94148.1"/>
    </source>
</evidence>
<dbReference type="SUPFAM" id="SSF56281">
    <property type="entry name" value="Metallo-hydrolase/oxidoreductase"/>
    <property type="match status" value="1"/>
</dbReference>
<dbReference type="Pfam" id="PF07521">
    <property type="entry name" value="RMMBL"/>
    <property type="match status" value="1"/>
</dbReference>
<dbReference type="Gene3D" id="3.60.15.10">
    <property type="entry name" value="Ribonuclease Z/Hydroxyacylglutathione hydrolase-like"/>
    <property type="match status" value="1"/>
</dbReference>
<dbReference type="AlphaFoldDB" id="A0A0D8IEK4"/>
<dbReference type="EC" id="3.1.-.-" evidence="2"/>
<name>A0A0D8IEK4_9CLOT</name>
<dbReference type="CDD" id="cd16295">
    <property type="entry name" value="TTHA0252-CPSF-like_MBL-fold"/>
    <property type="match status" value="1"/>
</dbReference>
<sequence>MQIQFLGAAKVVTGSNILISAGKYKILLDCGLFQGTKDLESLNFQDFQFNPAEIDYLLLSHAHIDHSGRIPKLVKEGFRGKIICTKATKDLAEIMLVDSGHIQESDAEWENRKAKRAGKPLVQPLYTAQEATNSLRYFEAALYHQKITLNDSISIRFQDAGHILGSSIIELWITEKDDTVKIVFSGDIGMKNKPLIRDPDLIESADYLILESTYGNRLHENIEQRMEKLMEVINATILRGGTVIIPSFAVGRTQELIYELNKYYEYTEDLETFLRAPIYLDSPMAVSATEIFKRNAYCFDEEAKKLILSGDNPLEFDNLYFVRDHNESMRLNDANYPKVIISASGMCTAGRVRHHLKHNLWKAKNSVIFVGYQAAGTLGRILQDGVKKVKLFGEEIAVLAEIHSIEGFSGHGDQSDLLNWLGGFKKKPQKIFLVHGEEEASTTLAQKIKNKYGISTIIPNMGYSFQIENDVLKAHSGEILEPIQRRENIKKELQLVYDQFESLVSKTNRFIDDDVLKKDYDQLKNKLLELQKELLDISIMLGN</sequence>
<dbReference type="SMART" id="SM00849">
    <property type="entry name" value="Lactamase_B"/>
    <property type="match status" value="1"/>
</dbReference>
<evidence type="ECO:0000313" key="3">
    <source>
        <dbReference type="Proteomes" id="UP000035704"/>
    </source>
</evidence>
<dbReference type="GO" id="GO:0004521">
    <property type="term" value="F:RNA endonuclease activity"/>
    <property type="evidence" value="ECO:0007669"/>
    <property type="project" value="TreeGrafter"/>
</dbReference>
<dbReference type="InterPro" id="IPR036866">
    <property type="entry name" value="RibonucZ/Hydroxyglut_hydro"/>
</dbReference>
<accession>A0A0D8IEK4</accession>
<dbReference type="Proteomes" id="UP000035704">
    <property type="component" value="Chromosome"/>
</dbReference>
<proteinExistence type="predicted"/>
<dbReference type="InterPro" id="IPR022712">
    <property type="entry name" value="Beta_Casp"/>
</dbReference>
<dbReference type="Pfam" id="PF00753">
    <property type="entry name" value="Lactamase_B"/>
    <property type="match status" value="1"/>
</dbReference>
<dbReference type="KEGG" id="cace:CACET_c06380"/>
<organism evidence="2 3">
    <name type="scientific">Clostridium aceticum</name>
    <dbReference type="NCBI Taxonomy" id="84022"/>
    <lineage>
        <taxon>Bacteria</taxon>
        <taxon>Bacillati</taxon>
        <taxon>Bacillota</taxon>
        <taxon>Clostridia</taxon>
        <taxon>Eubacteriales</taxon>
        <taxon>Clostridiaceae</taxon>
        <taxon>Clostridium</taxon>
    </lineage>
</organism>
<protein>
    <submittedName>
        <fullName evidence="2">Ribonuclease</fullName>
        <ecNumber evidence="2">3.1.-.-</ecNumber>
    </submittedName>
</protein>
<dbReference type="Pfam" id="PF10996">
    <property type="entry name" value="Beta-Casp"/>
    <property type="match status" value="1"/>
</dbReference>
<gene>
    <name evidence="2" type="ORF">CACET_c06380</name>
</gene>